<dbReference type="EC" id="2.7.7.61" evidence="1"/>
<evidence type="ECO:0000256" key="5">
    <source>
        <dbReference type="SAM" id="Coils"/>
    </source>
</evidence>
<evidence type="ECO:0000256" key="2">
    <source>
        <dbReference type="ARBA" id="ARBA00022679"/>
    </source>
</evidence>
<gene>
    <name evidence="6" type="ORF">SAMN02745248_02276</name>
</gene>
<dbReference type="InterPro" id="IPR005551">
    <property type="entry name" value="CitX"/>
</dbReference>
<protein>
    <recommendedName>
        <fullName evidence="1">citrate lyase holo-[acyl-carrier protein] synthase</fullName>
        <ecNumber evidence="1">2.7.7.61</ecNumber>
    </recommendedName>
</protein>
<organism evidence="6 7">
    <name type="scientific">Hathewaya proteolytica DSM 3090</name>
    <dbReference type="NCBI Taxonomy" id="1121331"/>
    <lineage>
        <taxon>Bacteria</taxon>
        <taxon>Bacillati</taxon>
        <taxon>Bacillota</taxon>
        <taxon>Clostridia</taxon>
        <taxon>Eubacteriales</taxon>
        <taxon>Clostridiaceae</taxon>
        <taxon>Hathewaya</taxon>
    </lineage>
</organism>
<keyword evidence="7" id="KW-1185">Reference proteome</keyword>
<dbReference type="EMBL" id="FRAD01000022">
    <property type="protein sequence ID" value="SHK31312.1"/>
    <property type="molecule type" value="Genomic_DNA"/>
</dbReference>
<reference evidence="6 7" key="1">
    <citation type="submission" date="2016-11" db="EMBL/GenBank/DDBJ databases">
        <authorList>
            <person name="Jaros S."/>
            <person name="Januszkiewicz K."/>
            <person name="Wedrychowicz H."/>
        </authorList>
    </citation>
    <scope>NUCLEOTIDE SEQUENCE [LARGE SCALE GENOMIC DNA]</scope>
    <source>
        <strain evidence="6 7">DSM 3090</strain>
    </source>
</reference>
<evidence type="ECO:0000256" key="4">
    <source>
        <dbReference type="ARBA" id="ARBA00048574"/>
    </source>
</evidence>
<accession>A0A1M6RFS5</accession>
<dbReference type="OrthoDB" id="3196716at2"/>
<keyword evidence="2" id="KW-0808">Transferase</keyword>
<dbReference type="RefSeq" id="WP_072904198.1">
    <property type="nucleotide sequence ID" value="NZ_FRAD01000022.1"/>
</dbReference>
<dbReference type="GO" id="GO:0050519">
    <property type="term" value="F:holo-citrate lyase synthase activity"/>
    <property type="evidence" value="ECO:0007669"/>
    <property type="project" value="UniProtKB-EC"/>
</dbReference>
<name>A0A1M6RFS5_9CLOT</name>
<feature type="coiled-coil region" evidence="5">
    <location>
        <begin position="1"/>
        <end position="31"/>
    </location>
</feature>
<dbReference type="STRING" id="1121331.SAMN02745248_02276"/>
<keyword evidence="3" id="KW-0548">Nucleotidyltransferase</keyword>
<evidence type="ECO:0000313" key="6">
    <source>
        <dbReference type="EMBL" id="SHK31312.1"/>
    </source>
</evidence>
<evidence type="ECO:0000256" key="3">
    <source>
        <dbReference type="ARBA" id="ARBA00022695"/>
    </source>
</evidence>
<proteinExistence type="predicted"/>
<dbReference type="GO" id="GO:0051191">
    <property type="term" value="P:prosthetic group biosynthetic process"/>
    <property type="evidence" value="ECO:0007669"/>
    <property type="project" value="InterPro"/>
</dbReference>
<dbReference type="Pfam" id="PF03802">
    <property type="entry name" value="CitX"/>
    <property type="match status" value="1"/>
</dbReference>
<keyword evidence="5" id="KW-0175">Coiled coil</keyword>
<evidence type="ECO:0000256" key="1">
    <source>
        <dbReference type="ARBA" id="ARBA00012524"/>
    </source>
</evidence>
<dbReference type="NCBIfam" id="TIGR03124">
    <property type="entry name" value="citrate_citX"/>
    <property type="match status" value="1"/>
</dbReference>
<evidence type="ECO:0000313" key="7">
    <source>
        <dbReference type="Proteomes" id="UP000183952"/>
    </source>
</evidence>
<dbReference type="Proteomes" id="UP000183952">
    <property type="component" value="Unassembled WGS sequence"/>
</dbReference>
<dbReference type="AlphaFoldDB" id="A0A1M6RFS5"/>
<sequence length="180" mass="21055">MKNIQNINANLESQIKKILIAREERVNLQDKLRNKYKKSIVTLRVNYPGAYKDNEITRGIIKIIDNEMDNIFKGKICGREKLFKEEGPIVIYIVDEEPLTIKKYTLDLEENHELGRLLDIDVYREDGTSISRRDLGFGSRKCFLCNEDAHLCVRQKAHMEDDVVNYIESLYAKYLNKVTI</sequence>
<comment type="catalytic activity">
    <reaction evidence="4">
        <text>apo-[citrate lyase ACP] + 2'-(5''-triphospho-alpha-D-ribosyl)-3'-dephospho-CoA = holo-[citrate lyase ACP] + diphosphate</text>
        <dbReference type="Rhea" id="RHEA:16333"/>
        <dbReference type="Rhea" id="RHEA-COMP:10157"/>
        <dbReference type="Rhea" id="RHEA-COMP:10158"/>
        <dbReference type="ChEBI" id="CHEBI:29999"/>
        <dbReference type="ChEBI" id="CHEBI:33019"/>
        <dbReference type="ChEBI" id="CHEBI:61378"/>
        <dbReference type="ChEBI" id="CHEBI:82683"/>
        <dbReference type="EC" id="2.7.7.61"/>
    </reaction>
</comment>